<name>A0AA88YGD6_PINIB</name>
<dbReference type="EMBL" id="VSWD01000005">
    <property type="protein sequence ID" value="KAK3104188.1"/>
    <property type="molecule type" value="Genomic_DNA"/>
</dbReference>
<protein>
    <recommendedName>
        <fullName evidence="1">Polysaccharide lyase 14 domain-containing protein</fullName>
    </recommendedName>
</protein>
<dbReference type="Pfam" id="PF21294">
    <property type="entry name" value="Polysacc_lyase_14"/>
    <property type="match status" value="1"/>
</dbReference>
<evidence type="ECO:0000313" key="2">
    <source>
        <dbReference type="EMBL" id="KAK3104188.1"/>
    </source>
</evidence>
<dbReference type="Proteomes" id="UP001186944">
    <property type="component" value="Unassembled WGS sequence"/>
</dbReference>
<dbReference type="AlphaFoldDB" id="A0AA88YGD6"/>
<comment type="caution">
    <text evidence="2">The sequence shown here is derived from an EMBL/GenBank/DDBJ whole genome shotgun (WGS) entry which is preliminary data.</text>
</comment>
<evidence type="ECO:0000313" key="3">
    <source>
        <dbReference type="Proteomes" id="UP001186944"/>
    </source>
</evidence>
<keyword evidence="3" id="KW-1185">Reference proteome</keyword>
<dbReference type="Gene3D" id="2.60.120.200">
    <property type="match status" value="1"/>
</dbReference>
<proteinExistence type="predicted"/>
<reference evidence="2" key="1">
    <citation type="submission" date="2019-08" db="EMBL/GenBank/DDBJ databases">
        <title>The improved chromosome-level genome for the pearl oyster Pinctada fucata martensii using PacBio sequencing and Hi-C.</title>
        <authorList>
            <person name="Zheng Z."/>
        </authorList>
    </citation>
    <scope>NUCLEOTIDE SEQUENCE</scope>
    <source>
        <strain evidence="2">ZZ-2019</strain>
        <tissue evidence="2">Adductor muscle</tissue>
    </source>
</reference>
<organism evidence="2 3">
    <name type="scientific">Pinctada imbricata</name>
    <name type="common">Atlantic pearl-oyster</name>
    <name type="synonym">Pinctada martensii</name>
    <dbReference type="NCBI Taxonomy" id="66713"/>
    <lineage>
        <taxon>Eukaryota</taxon>
        <taxon>Metazoa</taxon>
        <taxon>Spiralia</taxon>
        <taxon>Lophotrochozoa</taxon>
        <taxon>Mollusca</taxon>
        <taxon>Bivalvia</taxon>
        <taxon>Autobranchia</taxon>
        <taxon>Pteriomorphia</taxon>
        <taxon>Pterioida</taxon>
        <taxon>Pterioidea</taxon>
        <taxon>Pteriidae</taxon>
        <taxon>Pinctada</taxon>
    </lineage>
</organism>
<dbReference type="PANTHER" id="PTHR40124:SF1">
    <property type="entry name" value="DISAGGREGATASE RELATED REPEAT PROTEIN"/>
    <property type="match status" value="1"/>
</dbReference>
<sequence length="310" mass="34911">MFDIPQYCFQSDSTCCRNTLAIVVLVYCGYQIQAFILNGHTCPHKQSVSSYLHYIGADYDASGAYGVNDGQRDSAEVVEDPYHSGCYVLKVNYAAGSHSRTDDRAKGAQFFITPKGYPTGADDVTISYDVMFDRHFDFVKGGKLPGTWGKNTKCSGGRDANHCISTRFMWRANGEGELYLYFPKGNQVPDFSHWEKNQHNVNIDTHGDYGVSFTNSHLVFRKSHWTNMKQRVHLNSVRSSGHGNPDGWLAVWFDGASSPTFNITNVVLRKYSDVHVDGIFFSTFFGGHDSSWAPPHDTYTLYKNFHVEVN</sequence>
<evidence type="ECO:0000259" key="1">
    <source>
        <dbReference type="Pfam" id="PF21294"/>
    </source>
</evidence>
<dbReference type="PANTHER" id="PTHR40124">
    <property type="match status" value="1"/>
</dbReference>
<feature type="domain" description="Polysaccharide lyase 14" evidence="1">
    <location>
        <begin position="86"/>
        <end position="305"/>
    </location>
</feature>
<dbReference type="InterPro" id="IPR048958">
    <property type="entry name" value="Polysacc_lyase_14"/>
</dbReference>
<accession>A0AA88YGD6</accession>
<gene>
    <name evidence="2" type="ORF">FSP39_025129</name>
</gene>